<dbReference type="Gene3D" id="2.130.10.10">
    <property type="entry name" value="YVTN repeat-like/Quinoprotein amine dehydrogenase"/>
    <property type="match status" value="1"/>
</dbReference>
<gene>
    <name evidence="1" type="ORF">GNI_015250</name>
</gene>
<dbReference type="InterPro" id="IPR015943">
    <property type="entry name" value="WD40/YVTN_repeat-like_dom_sf"/>
</dbReference>
<comment type="caution">
    <text evidence="1">The sequence shown here is derived from an EMBL/GenBank/DDBJ whole genome shotgun (WGS) entry which is preliminary data.</text>
</comment>
<accession>A0A023BCN1</accession>
<keyword evidence="2" id="KW-1185">Reference proteome</keyword>
<organism evidence="1 2">
    <name type="scientific">Gregarina niphandrodes</name>
    <name type="common">Septate eugregarine</name>
    <dbReference type="NCBI Taxonomy" id="110365"/>
    <lineage>
        <taxon>Eukaryota</taxon>
        <taxon>Sar</taxon>
        <taxon>Alveolata</taxon>
        <taxon>Apicomplexa</taxon>
        <taxon>Conoidasida</taxon>
        <taxon>Gregarinasina</taxon>
        <taxon>Eugregarinorida</taxon>
        <taxon>Gregarinidae</taxon>
        <taxon>Gregarina</taxon>
    </lineage>
</organism>
<sequence>MDGFVRVYDIRKSLVREHFLHSGVNGLATSPEGDGMCFGASCLGGKLYLIDNEEGTLSDIPTHVTHDLSKPPDELASEVLNSASIADNFNSDLLTLAFSPDGELLCVPASNGQVYGWNTLDRNVVKLKSPGEAQGHVNGILFVRDNLATWTRIDVLGKRDESSPRKNWYLSFDSEGILTVESFNGPE</sequence>
<dbReference type="GeneID" id="22910824"/>
<name>A0A023BCN1_GRENI</name>
<dbReference type="RefSeq" id="XP_011128960.1">
    <property type="nucleotide sequence ID" value="XM_011130658.1"/>
</dbReference>
<dbReference type="EMBL" id="AFNH02000111">
    <property type="protein sequence ID" value="EZG83079.1"/>
    <property type="molecule type" value="Genomic_DNA"/>
</dbReference>
<dbReference type="Proteomes" id="UP000019763">
    <property type="component" value="Unassembled WGS sequence"/>
</dbReference>
<dbReference type="SUPFAM" id="SSF63829">
    <property type="entry name" value="Calcium-dependent phosphotriesterase"/>
    <property type="match status" value="1"/>
</dbReference>
<protein>
    <recommendedName>
        <fullName evidence="3">WD domain, G-beta repeat protein</fullName>
    </recommendedName>
</protein>
<evidence type="ECO:0000313" key="2">
    <source>
        <dbReference type="Proteomes" id="UP000019763"/>
    </source>
</evidence>
<proteinExistence type="predicted"/>
<dbReference type="VEuPathDB" id="CryptoDB:GNI_015250"/>
<dbReference type="AlphaFoldDB" id="A0A023BCN1"/>
<dbReference type="OrthoDB" id="19988at2759"/>
<evidence type="ECO:0008006" key="3">
    <source>
        <dbReference type="Google" id="ProtNLM"/>
    </source>
</evidence>
<evidence type="ECO:0000313" key="1">
    <source>
        <dbReference type="EMBL" id="EZG83079.1"/>
    </source>
</evidence>
<reference evidence="1" key="1">
    <citation type="submission" date="2013-12" db="EMBL/GenBank/DDBJ databases">
        <authorList>
            <person name="Omoto C.K."/>
            <person name="Sibley D."/>
            <person name="Venepally P."/>
            <person name="Hadjithomas M."/>
            <person name="Karamycheva S."/>
            <person name="Brunk B."/>
            <person name="Roos D."/>
            <person name="Caler E."/>
            <person name="Lorenzi H."/>
        </authorList>
    </citation>
    <scope>NUCLEOTIDE SEQUENCE</scope>
</reference>